<evidence type="ECO:0000313" key="2">
    <source>
        <dbReference type="EMBL" id="GAG97667.1"/>
    </source>
</evidence>
<accession>X1CXK3</accession>
<evidence type="ECO:0000259" key="1">
    <source>
        <dbReference type="Pfam" id="PF01370"/>
    </source>
</evidence>
<sequence>MIEEKVLKNFVGRNIVVIGGTGLIGRQVVDILCSFGAKVTIVSLDKIKVNEKTEHVFGDITNFEFCKNITKDIDFVFHLAGIKGSIEVTKKKPASFFVPLLMMNTNILEAC</sequence>
<dbReference type="Gene3D" id="3.40.50.720">
    <property type="entry name" value="NAD(P)-binding Rossmann-like Domain"/>
    <property type="match status" value="1"/>
</dbReference>
<proteinExistence type="predicted"/>
<reference evidence="2" key="1">
    <citation type="journal article" date="2014" name="Front. Microbiol.">
        <title>High frequency of phylogenetically diverse reductive dehalogenase-homologous genes in deep subseafloor sedimentary metagenomes.</title>
        <authorList>
            <person name="Kawai M."/>
            <person name="Futagami T."/>
            <person name="Toyoda A."/>
            <person name="Takaki Y."/>
            <person name="Nishi S."/>
            <person name="Hori S."/>
            <person name="Arai W."/>
            <person name="Tsubouchi T."/>
            <person name="Morono Y."/>
            <person name="Uchiyama I."/>
            <person name="Ito T."/>
            <person name="Fujiyama A."/>
            <person name="Inagaki F."/>
            <person name="Takami H."/>
        </authorList>
    </citation>
    <scope>NUCLEOTIDE SEQUENCE</scope>
    <source>
        <strain evidence="2">Expedition CK06-06</strain>
    </source>
</reference>
<dbReference type="EMBL" id="BART01023861">
    <property type="protein sequence ID" value="GAG97667.1"/>
    <property type="molecule type" value="Genomic_DNA"/>
</dbReference>
<protein>
    <recommendedName>
        <fullName evidence="1">NAD-dependent epimerase/dehydratase domain-containing protein</fullName>
    </recommendedName>
</protein>
<feature type="domain" description="NAD-dependent epimerase/dehydratase" evidence="1">
    <location>
        <begin position="15"/>
        <end position="111"/>
    </location>
</feature>
<feature type="non-terminal residue" evidence="2">
    <location>
        <position position="111"/>
    </location>
</feature>
<dbReference type="InterPro" id="IPR001509">
    <property type="entry name" value="Epimerase_deHydtase"/>
</dbReference>
<gene>
    <name evidence="2" type="ORF">S01H4_43285</name>
</gene>
<dbReference type="SUPFAM" id="SSF51735">
    <property type="entry name" value="NAD(P)-binding Rossmann-fold domains"/>
    <property type="match status" value="1"/>
</dbReference>
<dbReference type="AlphaFoldDB" id="X1CXK3"/>
<dbReference type="InterPro" id="IPR036291">
    <property type="entry name" value="NAD(P)-bd_dom_sf"/>
</dbReference>
<comment type="caution">
    <text evidence="2">The sequence shown here is derived from an EMBL/GenBank/DDBJ whole genome shotgun (WGS) entry which is preliminary data.</text>
</comment>
<dbReference type="Pfam" id="PF01370">
    <property type="entry name" value="Epimerase"/>
    <property type="match status" value="1"/>
</dbReference>
<organism evidence="2">
    <name type="scientific">marine sediment metagenome</name>
    <dbReference type="NCBI Taxonomy" id="412755"/>
    <lineage>
        <taxon>unclassified sequences</taxon>
        <taxon>metagenomes</taxon>
        <taxon>ecological metagenomes</taxon>
    </lineage>
</organism>
<name>X1CXK3_9ZZZZ</name>